<dbReference type="NCBIfam" id="NF002497">
    <property type="entry name" value="PRK01827.1-3"/>
    <property type="match status" value="1"/>
</dbReference>
<name>A0A226E493_FOLCA</name>
<dbReference type="PANTHER" id="PTHR11548:SF2">
    <property type="entry name" value="THYMIDYLATE SYNTHASE"/>
    <property type="match status" value="1"/>
</dbReference>
<dbReference type="EMBL" id="LNIX01000007">
    <property type="protein sequence ID" value="OXA51731.1"/>
    <property type="molecule type" value="Genomic_DNA"/>
</dbReference>
<sequence length="388" mass="43241">MSRENGGHDQLADAASRYASVGTSPMTIPCTSSVGTNTGTASVKIEANGKGSRNLFPEQVPELLNIKDKGSNMLPITVKNGEAGVINGKGDNQEGSNVIVDEQQYLDLIRKILNEGAIRDDRTGTGTISIFGSQLRFSLKNDVIPLLTTKRVFWRGVVEELLWFIKGSTNANELNEKNVHIWDGNSSREFLDNQGFTDREEGDLGPVYGYQWRHFGAEYKTMHDDYSGQGVDQLKEVIRMIKEDPYSRRIIMSAWNPSDLPLMALPPCHCFVQFYVNPAKKELSCQMYQRSADVGLGVPFNIASYALLTKLIAHVTGLIPAEFVHTLGDAHVYSNHVDALKIQLERAPRPLPTLKFKREISDIEMFTVDDFILEGYNPHGKIEMSMAV</sequence>
<evidence type="ECO:0000256" key="1">
    <source>
        <dbReference type="ARBA" id="ARBA00004992"/>
    </source>
</evidence>
<keyword evidence="12" id="KW-1185">Reference proteome</keyword>
<comment type="catalytic activity">
    <reaction evidence="8">
        <text>dUMP + (6R)-5,10-methylene-5,6,7,8-tetrahydrofolate = 7,8-dihydrofolate + dTMP</text>
        <dbReference type="Rhea" id="RHEA:12104"/>
        <dbReference type="ChEBI" id="CHEBI:15636"/>
        <dbReference type="ChEBI" id="CHEBI:57451"/>
        <dbReference type="ChEBI" id="CHEBI:63528"/>
        <dbReference type="ChEBI" id="CHEBI:246422"/>
        <dbReference type="EC" id="2.1.1.45"/>
    </reaction>
</comment>
<dbReference type="CDD" id="cd00351">
    <property type="entry name" value="TS_Pyrimidine_HMase"/>
    <property type="match status" value="1"/>
</dbReference>
<evidence type="ECO:0000256" key="9">
    <source>
        <dbReference type="PROSITE-ProRule" id="PRU10016"/>
    </source>
</evidence>
<comment type="caution">
    <text evidence="11">The sequence shown here is derived from an EMBL/GenBank/DDBJ whole genome shotgun (WGS) entry which is preliminary data.</text>
</comment>
<comment type="similarity">
    <text evidence="2">Belongs to the thymidylate synthase family.</text>
</comment>
<dbReference type="InterPro" id="IPR036926">
    <property type="entry name" value="Thymidate_synth/dCMP_Mease_sf"/>
</dbReference>
<dbReference type="OMA" id="AYGRFWR"/>
<dbReference type="PRINTS" id="PR00108">
    <property type="entry name" value="THYMDSNTHASE"/>
</dbReference>
<dbReference type="STRING" id="158441.A0A226E493"/>
<evidence type="ECO:0000313" key="12">
    <source>
        <dbReference type="Proteomes" id="UP000198287"/>
    </source>
</evidence>
<dbReference type="Pfam" id="PF00303">
    <property type="entry name" value="Thymidylat_synt"/>
    <property type="match status" value="1"/>
</dbReference>
<reference evidence="11 12" key="1">
    <citation type="submission" date="2015-12" db="EMBL/GenBank/DDBJ databases">
        <title>The genome of Folsomia candida.</title>
        <authorList>
            <person name="Faddeeva A."/>
            <person name="Derks M.F."/>
            <person name="Anvar Y."/>
            <person name="Smit S."/>
            <person name="Van Straalen N."/>
            <person name="Roelofs D."/>
        </authorList>
    </citation>
    <scope>NUCLEOTIDE SEQUENCE [LARGE SCALE GENOMIC DNA]</scope>
    <source>
        <strain evidence="11 12">VU population</strain>
        <tissue evidence="11">Whole body</tissue>
    </source>
</reference>
<evidence type="ECO:0000256" key="7">
    <source>
        <dbReference type="ARBA" id="ARBA00022727"/>
    </source>
</evidence>
<keyword evidence="7" id="KW-0545">Nucleotide biosynthesis</keyword>
<dbReference type="GO" id="GO:0005829">
    <property type="term" value="C:cytosol"/>
    <property type="evidence" value="ECO:0007669"/>
    <property type="project" value="TreeGrafter"/>
</dbReference>
<keyword evidence="5" id="KW-0489">Methyltransferase</keyword>
<dbReference type="PANTHER" id="PTHR11548">
    <property type="entry name" value="THYMIDYLATE SYNTHASE 1"/>
    <property type="match status" value="1"/>
</dbReference>
<dbReference type="InterPro" id="IPR023451">
    <property type="entry name" value="Thymidate_synth/dCMP_Mease_dom"/>
</dbReference>
<dbReference type="SUPFAM" id="SSF55831">
    <property type="entry name" value="Thymidylate synthase/dCMP hydroxymethylase"/>
    <property type="match status" value="1"/>
</dbReference>
<organism evidence="11 12">
    <name type="scientific">Folsomia candida</name>
    <name type="common">Springtail</name>
    <dbReference type="NCBI Taxonomy" id="158441"/>
    <lineage>
        <taxon>Eukaryota</taxon>
        <taxon>Metazoa</taxon>
        <taxon>Ecdysozoa</taxon>
        <taxon>Arthropoda</taxon>
        <taxon>Hexapoda</taxon>
        <taxon>Collembola</taxon>
        <taxon>Entomobryomorpha</taxon>
        <taxon>Isotomoidea</taxon>
        <taxon>Isotomidae</taxon>
        <taxon>Proisotominae</taxon>
        <taxon>Folsomia</taxon>
    </lineage>
</organism>
<dbReference type="UniPathway" id="UPA00575"/>
<accession>A0A226E493</accession>
<dbReference type="FunFam" id="3.30.572.10:FF:000002">
    <property type="entry name" value="Possible thymidylate synthase"/>
    <property type="match status" value="1"/>
</dbReference>
<dbReference type="GO" id="GO:0032259">
    <property type="term" value="P:methylation"/>
    <property type="evidence" value="ECO:0007669"/>
    <property type="project" value="UniProtKB-KW"/>
</dbReference>
<evidence type="ECO:0000256" key="3">
    <source>
        <dbReference type="ARBA" id="ARBA00011947"/>
    </source>
</evidence>
<proteinExistence type="inferred from homology"/>
<protein>
    <recommendedName>
        <fullName evidence="4">Thymidylate synthase</fullName>
        <ecNumber evidence="3">2.1.1.45</ecNumber>
    </recommendedName>
</protein>
<gene>
    <name evidence="11" type="ORF">Fcan01_13179</name>
</gene>
<dbReference type="PROSITE" id="PS00091">
    <property type="entry name" value="THYMIDYLATE_SYNTHASE"/>
    <property type="match status" value="1"/>
</dbReference>
<evidence type="ECO:0000256" key="5">
    <source>
        <dbReference type="ARBA" id="ARBA00022603"/>
    </source>
</evidence>
<dbReference type="Gene3D" id="3.30.572.10">
    <property type="entry name" value="Thymidylate synthase/dCMP hydroxymethylase domain"/>
    <property type="match status" value="1"/>
</dbReference>
<dbReference type="InterPro" id="IPR045097">
    <property type="entry name" value="Thymidate_synth/dCMP_Mease"/>
</dbReference>
<dbReference type="GO" id="GO:0004799">
    <property type="term" value="F:thymidylate synthase activity"/>
    <property type="evidence" value="ECO:0007669"/>
    <property type="project" value="UniProtKB-EC"/>
</dbReference>
<evidence type="ECO:0000313" key="11">
    <source>
        <dbReference type="EMBL" id="OXA51731.1"/>
    </source>
</evidence>
<dbReference type="AlphaFoldDB" id="A0A226E493"/>
<dbReference type="NCBIfam" id="TIGR03284">
    <property type="entry name" value="thym_sym"/>
    <property type="match status" value="1"/>
</dbReference>
<dbReference type="OrthoDB" id="766at2759"/>
<dbReference type="InterPro" id="IPR000398">
    <property type="entry name" value="Thymidylate_synthase"/>
</dbReference>
<keyword evidence="6" id="KW-0808">Transferase</keyword>
<dbReference type="EC" id="2.1.1.45" evidence="3"/>
<evidence type="ECO:0000256" key="6">
    <source>
        <dbReference type="ARBA" id="ARBA00022679"/>
    </source>
</evidence>
<dbReference type="GO" id="GO:0006235">
    <property type="term" value="P:dTTP biosynthetic process"/>
    <property type="evidence" value="ECO:0007669"/>
    <property type="project" value="UniProtKB-UniPathway"/>
</dbReference>
<dbReference type="HAMAP" id="MF_00008">
    <property type="entry name" value="Thymidy_synth_bact"/>
    <property type="match status" value="1"/>
</dbReference>
<evidence type="ECO:0000259" key="10">
    <source>
        <dbReference type="Pfam" id="PF00303"/>
    </source>
</evidence>
<feature type="active site" evidence="9">
    <location>
        <position position="268"/>
    </location>
</feature>
<dbReference type="GO" id="GO:0006231">
    <property type="term" value="P:dTMP biosynthetic process"/>
    <property type="evidence" value="ECO:0007669"/>
    <property type="project" value="InterPro"/>
</dbReference>
<evidence type="ECO:0000256" key="8">
    <source>
        <dbReference type="ARBA" id="ARBA00047344"/>
    </source>
</evidence>
<dbReference type="InterPro" id="IPR020940">
    <property type="entry name" value="Thymidylate_synthase_AS"/>
</dbReference>
<dbReference type="Proteomes" id="UP000198287">
    <property type="component" value="Unassembled WGS sequence"/>
</dbReference>
<evidence type="ECO:0000256" key="4">
    <source>
        <dbReference type="ARBA" id="ARBA00015931"/>
    </source>
</evidence>
<dbReference type="GO" id="GO:0005739">
    <property type="term" value="C:mitochondrion"/>
    <property type="evidence" value="ECO:0007669"/>
    <property type="project" value="TreeGrafter"/>
</dbReference>
<evidence type="ECO:0000256" key="2">
    <source>
        <dbReference type="ARBA" id="ARBA00009972"/>
    </source>
</evidence>
<feature type="domain" description="Thymidylate synthase/dCMP hydroxymethylase" evidence="10">
    <location>
        <begin position="103"/>
        <end position="388"/>
    </location>
</feature>
<comment type="pathway">
    <text evidence="1">Pyrimidine metabolism; dTTP biosynthesis.</text>
</comment>